<proteinExistence type="predicted"/>
<name>A0A9W6N415_9HYPH</name>
<dbReference type="RefSeq" id="WP_428981342.1">
    <property type="nucleotide sequence ID" value="NZ_BSFK01000010.1"/>
</dbReference>
<dbReference type="EMBL" id="BSFK01000010">
    <property type="protein sequence ID" value="GLK76811.1"/>
    <property type="molecule type" value="Genomic_DNA"/>
</dbReference>
<dbReference type="GO" id="GO:0016780">
    <property type="term" value="F:phosphotransferase activity, for other substituted phosphate groups"/>
    <property type="evidence" value="ECO:0007669"/>
    <property type="project" value="InterPro"/>
</dbReference>
<comment type="caution">
    <text evidence="2">The sequence shown here is derived from an EMBL/GenBank/DDBJ whole genome shotgun (WGS) entry which is preliminary data.</text>
</comment>
<evidence type="ECO:0000313" key="2">
    <source>
        <dbReference type="EMBL" id="GLK76811.1"/>
    </source>
</evidence>
<feature type="transmembrane region" description="Helical" evidence="1">
    <location>
        <begin position="162"/>
        <end position="179"/>
    </location>
</feature>
<dbReference type="AlphaFoldDB" id="A0A9W6N415"/>
<dbReference type="GO" id="GO:0008654">
    <property type="term" value="P:phospholipid biosynthetic process"/>
    <property type="evidence" value="ECO:0007669"/>
    <property type="project" value="InterPro"/>
</dbReference>
<dbReference type="Proteomes" id="UP001143364">
    <property type="component" value="Unassembled WGS sequence"/>
</dbReference>
<dbReference type="Gene3D" id="1.20.120.1760">
    <property type="match status" value="1"/>
</dbReference>
<gene>
    <name evidence="2" type="ORF">GCM10008171_20650</name>
</gene>
<accession>A0A9W6N415</accession>
<organism evidence="2 3">
    <name type="scientific">Methylopila jiangsuensis</name>
    <dbReference type="NCBI Taxonomy" id="586230"/>
    <lineage>
        <taxon>Bacteria</taxon>
        <taxon>Pseudomonadati</taxon>
        <taxon>Pseudomonadota</taxon>
        <taxon>Alphaproteobacteria</taxon>
        <taxon>Hyphomicrobiales</taxon>
        <taxon>Methylopilaceae</taxon>
        <taxon>Methylopila</taxon>
    </lineage>
</organism>
<evidence type="ECO:0000256" key="1">
    <source>
        <dbReference type="SAM" id="Phobius"/>
    </source>
</evidence>
<dbReference type="InterPro" id="IPR043130">
    <property type="entry name" value="CDP-OH_PTrfase_TM_dom"/>
</dbReference>
<reference evidence="2" key="1">
    <citation type="journal article" date="2014" name="Int. J. Syst. Evol. Microbiol.">
        <title>Complete genome sequence of Corynebacterium casei LMG S-19264T (=DSM 44701T), isolated from a smear-ripened cheese.</title>
        <authorList>
            <consortium name="US DOE Joint Genome Institute (JGI-PGF)"/>
            <person name="Walter F."/>
            <person name="Albersmeier A."/>
            <person name="Kalinowski J."/>
            <person name="Ruckert C."/>
        </authorList>
    </citation>
    <scope>NUCLEOTIDE SEQUENCE</scope>
    <source>
        <strain evidence="2">VKM B-2555</strain>
    </source>
</reference>
<feature type="transmembrane region" description="Helical" evidence="1">
    <location>
        <begin position="185"/>
        <end position="205"/>
    </location>
</feature>
<keyword evidence="3" id="KW-1185">Reference proteome</keyword>
<evidence type="ECO:0000313" key="3">
    <source>
        <dbReference type="Proteomes" id="UP001143364"/>
    </source>
</evidence>
<keyword evidence="1" id="KW-0812">Transmembrane</keyword>
<feature type="transmembrane region" description="Helical" evidence="1">
    <location>
        <begin position="42"/>
        <end position="60"/>
    </location>
</feature>
<keyword evidence="1" id="KW-0472">Membrane</keyword>
<feature type="transmembrane region" description="Helical" evidence="1">
    <location>
        <begin position="124"/>
        <end position="141"/>
    </location>
</feature>
<protein>
    <submittedName>
        <fullName evidence="2">CDP-diacylglycerol--glycerol-3-phosphate 3-phosphatidyltransferase</fullName>
    </submittedName>
</protein>
<reference evidence="2" key="2">
    <citation type="submission" date="2023-01" db="EMBL/GenBank/DDBJ databases">
        <authorList>
            <person name="Sun Q."/>
            <person name="Evtushenko L."/>
        </authorList>
    </citation>
    <scope>NUCLEOTIDE SEQUENCE</scope>
    <source>
        <strain evidence="2">VKM B-2555</strain>
    </source>
</reference>
<dbReference type="GO" id="GO:0016020">
    <property type="term" value="C:membrane"/>
    <property type="evidence" value="ECO:0007669"/>
    <property type="project" value="InterPro"/>
</dbReference>
<keyword evidence="1" id="KW-1133">Transmembrane helix</keyword>
<sequence length="213" mass="22061">MQPDEAMTRAEPARRPIASRSSGWAIGLSRRLAASSVTPNQISVASVAVSALGAALMLLWAHPAAWILAALCVQLRLVCNLLDGMVAIEGGRKSAVGALYNEFPDRVADTLFLVAAGYAAGQPALGWAAALAAALTAYVRVFGGSVGLPQDFSGVMAKQRRMAALTAALVAQSVEWAFADTRWSLGIALGLILAGSLVTCVTRTLRIAKGLAS</sequence>